<evidence type="ECO:0000313" key="3">
    <source>
        <dbReference type="Proteomes" id="UP001187192"/>
    </source>
</evidence>
<dbReference type="Proteomes" id="UP001187192">
    <property type="component" value="Unassembled WGS sequence"/>
</dbReference>
<reference evidence="2" key="1">
    <citation type="submission" date="2023-07" db="EMBL/GenBank/DDBJ databases">
        <title>draft genome sequence of fig (Ficus carica).</title>
        <authorList>
            <person name="Takahashi T."/>
            <person name="Nishimura K."/>
        </authorList>
    </citation>
    <scope>NUCLEOTIDE SEQUENCE</scope>
</reference>
<keyword evidence="3" id="KW-1185">Reference proteome</keyword>
<name>A0AA88J0C0_FICCA</name>
<accession>A0AA88J0C0</accession>
<gene>
    <name evidence="2" type="ORF">TIFTF001_027488</name>
</gene>
<dbReference type="AlphaFoldDB" id="A0AA88J0C0"/>
<feature type="compositionally biased region" description="Gly residues" evidence="1">
    <location>
        <begin position="81"/>
        <end position="90"/>
    </location>
</feature>
<sequence>MDGRGKSGCGGWGAGLRRRHGVRSSHGGRGASFVGVEGGSTGRDVVGRGFVDVVGADLVAKVRGGASSASGVELGRQRYGGRSGRGGRGTGLCQHQGMSIAGVRQGGGGELLRRTVI</sequence>
<evidence type="ECO:0000256" key="1">
    <source>
        <dbReference type="SAM" id="MobiDB-lite"/>
    </source>
</evidence>
<feature type="region of interest" description="Disordered" evidence="1">
    <location>
        <begin position="1"/>
        <end position="38"/>
    </location>
</feature>
<protein>
    <submittedName>
        <fullName evidence="2">Uncharacterized protein</fullName>
    </submittedName>
</protein>
<evidence type="ECO:0000313" key="2">
    <source>
        <dbReference type="EMBL" id="GMN58386.1"/>
    </source>
</evidence>
<feature type="region of interest" description="Disordered" evidence="1">
    <location>
        <begin position="76"/>
        <end position="99"/>
    </location>
</feature>
<proteinExistence type="predicted"/>
<dbReference type="EMBL" id="BTGU01000077">
    <property type="protein sequence ID" value="GMN58386.1"/>
    <property type="molecule type" value="Genomic_DNA"/>
</dbReference>
<organism evidence="2 3">
    <name type="scientific">Ficus carica</name>
    <name type="common">Common fig</name>
    <dbReference type="NCBI Taxonomy" id="3494"/>
    <lineage>
        <taxon>Eukaryota</taxon>
        <taxon>Viridiplantae</taxon>
        <taxon>Streptophyta</taxon>
        <taxon>Embryophyta</taxon>
        <taxon>Tracheophyta</taxon>
        <taxon>Spermatophyta</taxon>
        <taxon>Magnoliopsida</taxon>
        <taxon>eudicotyledons</taxon>
        <taxon>Gunneridae</taxon>
        <taxon>Pentapetalae</taxon>
        <taxon>rosids</taxon>
        <taxon>fabids</taxon>
        <taxon>Rosales</taxon>
        <taxon>Moraceae</taxon>
        <taxon>Ficeae</taxon>
        <taxon>Ficus</taxon>
    </lineage>
</organism>
<comment type="caution">
    <text evidence="2">The sequence shown here is derived from an EMBL/GenBank/DDBJ whole genome shotgun (WGS) entry which is preliminary data.</text>
</comment>
<feature type="compositionally biased region" description="Gly residues" evidence="1">
    <location>
        <begin position="1"/>
        <end position="14"/>
    </location>
</feature>